<dbReference type="PANTHER" id="PTHR46497:SF1">
    <property type="entry name" value="THIOREDOXIN DOMAIN-CONTAINING PROTEIN 11"/>
    <property type="match status" value="1"/>
</dbReference>
<dbReference type="AlphaFoldDB" id="A0A8T0DPE8"/>
<keyword evidence="2" id="KW-1185">Reference proteome</keyword>
<dbReference type="OrthoDB" id="1910803at2759"/>
<evidence type="ECO:0000313" key="1">
    <source>
        <dbReference type="EMBL" id="KAF8569835.1"/>
    </source>
</evidence>
<reference evidence="1 2" key="1">
    <citation type="submission" date="2019-07" db="EMBL/GenBank/DDBJ databases">
        <title>Annotation for the trematode Paragonimus westermani.</title>
        <authorList>
            <person name="Choi Y.-J."/>
        </authorList>
    </citation>
    <scope>NUCLEOTIDE SEQUENCE [LARGE SCALE GENOMIC DNA]</scope>
    <source>
        <strain evidence="1">180907_Pwestermani</strain>
    </source>
</reference>
<accession>A0A8T0DPE8</accession>
<protein>
    <submittedName>
        <fullName evidence="1">Uncharacterized protein</fullName>
    </submittedName>
</protein>
<dbReference type="PANTHER" id="PTHR46497">
    <property type="entry name" value="THIOREDOXIN DOMAIN-CONTAINING PROTEIN 11"/>
    <property type="match status" value="1"/>
</dbReference>
<dbReference type="Proteomes" id="UP000699462">
    <property type="component" value="Unassembled WGS sequence"/>
</dbReference>
<dbReference type="InterPro" id="IPR052792">
    <property type="entry name" value="Thioredoxin_dom-contain_11"/>
</dbReference>
<organism evidence="1 2">
    <name type="scientific">Paragonimus westermani</name>
    <dbReference type="NCBI Taxonomy" id="34504"/>
    <lineage>
        <taxon>Eukaryota</taxon>
        <taxon>Metazoa</taxon>
        <taxon>Spiralia</taxon>
        <taxon>Lophotrochozoa</taxon>
        <taxon>Platyhelminthes</taxon>
        <taxon>Trematoda</taxon>
        <taxon>Digenea</taxon>
        <taxon>Plagiorchiida</taxon>
        <taxon>Troglotremata</taxon>
        <taxon>Troglotrematidae</taxon>
        <taxon>Paragonimus</taxon>
    </lineage>
</organism>
<sequence>MFRLDTYICTAKPAILDAINHSEGFILILCSIGLCLCSLPNISFQMHKNSKETVPFFEDALGFTDIYNGSYESVLTLRQKRSLMASFLYAKWDADSRESKYVISALRSFSPIELLAVDCWLPSSSCIQSVKLKRFPRITFHLKGFQDIPYRGFISVRHLAEHMHYLLNPIVFIRTKEDISSFLLTFKVVVLGHFDFSKQNSTDFIQFHAASLSVNNLFADSFEGGREVVFAVAPTGSTKLSEVDKAVRIFFQCDSFIMIYKYNATKLLASELLTALQGAFLSIRLSHPQCLRPTDLTPPTQGLQRSNLMHFAFSQSPVLLILGPHLSLAKYVDPMLYTIRTLEVSYSACNRLQPPVLPSSNWSYRSLPTGRDAHRLLYKPALATYREQRQRSTVCPQWFTHVSSFLGGHSMKVCGDSDYVTTKNLIIPEKLDANFLQHHSVRNSSALFKILDLAKDSDFAEQAAIWLRQLSTLDSSVRLSYFPSDAMATVEQLHFTCCRWFHLHSSNSHPNQDLFAPLPPTIPARSSLDHLACRSNWTLQFHTLDSLLHPKLVWELSGHNATVNPTQFSAVIVDQSAEAVYRLEEPVNYESLSQFISDYHASV</sequence>
<gene>
    <name evidence="1" type="ORF">P879_08215</name>
</gene>
<feature type="non-terminal residue" evidence="1">
    <location>
        <position position="603"/>
    </location>
</feature>
<dbReference type="EMBL" id="JTDF01001565">
    <property type="protein sequence ID" value="KAF8569835.1"/>
    <property type="molecule type" value="Genomic_DNA"/>
</dbReference>
<comment type="caution">
    <text evidence="1">The sequence shown here is derived from an EMBL/GenBank/DDBJ whole genome shotgun (WGS) entry which is preliminary data.</text>
</comment>
<name>A0A8T0DPE8_9TREM</name>
<evidence type="ECO:0000313" key="2">
    <source>
        <dbReference type="Proteomes" id="UP000699462"/>
    </source>
</evidence>
<proteinExistence type="predicted"/>